<gene>
    <name evidence="1 4" type="primary">sfsA</name>
    <name evidence="4" type="ORF">HYG87_06890</name>
</gene>
<comment type="similarity">
    <text evidence="1">Belongs to the SfsA family.</text>
</comment>
<dbReference type="GO" id="GO:0003677">
    <property type="term" value="F:DNA binding"/>
    <property type="evidence" value="ECO:0007669"/>
    <property type="project" value="InterPro"/>
</dbReference>
<evidence type="ECO:0000259" key="3">
    <source>
        <dbReference type="Pfam" id="PF17746"/>
    </source>
</evidence>
<dbReference type="Proteomes" id="UP000681041">
    <property type="component" value="Chromosome"/>
</dbReference>
<organism evidence="4 5">
    <name type="scientific">Methanobacterium alkalithermotolerans</name>
    <dbReference type="NCBI Taxonomy" id="2731220"/>
    <lineage>
        <taxon>Archaea</taxon>
        <taxon>Methanobacteriati</taxon>
        <taxon>Methanobacteriota</taxon>
        <taxon>Methanomada group</taxon>
        <taxon>Methanobacteria</taxon>
        <taxon>Methanobacteriales</taxon>
        <taxon>Methanobacteriaceae</taxon>
        <taxon>Methanobacterium</taxon>
    </lineage>
</organism>
<dbReference type="HAMAP" id="MF_00095">
    <property type="entry name" value="SfsA"/>
    <property type="match status" value="1"/>
</dbReference>
<dbReference type="KEGG" id="meme:HYG87_06890"/>
<protein>
    <recommendedName>
        <fullName evidence="1">Sugar fermentation stimulation protein homolog</fullName>
    </recommendedName>
</protein>
<dbReference type="Pfam" id="PF03749">
    <property type="entry name" value="SfsA"/>
    <property type="match status" value="1"/>
</dbReference>
<dbReference type="PANTHER" id="PTHR30545">
    <property type="entry name" value="SUGAR FERMENTATION STIMULATION PROTEIN A"/>
    <property type="match status" value="1"/>
</dbReference>
<evidence type="ECO:0000256" key="1">
    <source>
        <dbReference type="HAMAP-Rule" id="MF_00095"/>
    </source>
</evidence>
<proteinExistence type="inferred from homology"/>
<dbReference type="InterPro" id="IPR040452">
    <property type="entry name" value="SfsA_C"/>
</dbReference>
<feature type="domain" description="Sugar fermentation stimulation protein C-terminal" evidence="2">
    <location>
        <begin position="82"/>
        <end position="223"/>
    </location>
</feature>
<dbReference type="Gene3D" id="2.40.50.580">
    <property type="match status" value="1"/>
</dbReference>
<dbReference type="EMBL" id="CP058560">
    <property type="protein sequence ID" value="QUH23505.1"/>
    <property type="molecule type" value="Genomic_DNA"/>
</dbReference>
<dbReference type="InterPro" id="IPR041465">
    <property type="entry name" value="SfsA_N"/>
</dbReference>
<keyword evidence="5" id="KW-1185">Reference proteome</keyword>
<accession>A0A8T8K7I9</accession>
<evidence type="ECO:0000259" key="2">
    <source>
        <dbReference type="Pfam" id="PF03749"/>
    </source>
</evidence>
<dbReference type="PANTHER" id="PTHR30545:SF2">
    <property type="entry name" value="SUGAR FERMENTATION STIMULATION PROTEIN A"/>
    <property type="match status" value="1"/>
</dbReference>
<evidence type="ECO:0000313" key="4">
    <source>
        <dbReference type="EMBL" id="QUH23505.1"/>
    </source>
</evidence>
<dbReference type="AlphaFoldDB" id="A0A8T8K7I9"/>
<dbReference type="RefSeq" id="WP_211532462.1">
    <property type="nucleotide sequence ID" value="NZ_CP058560.1"/>
</dbReference>
<reference evidence="4" key="1">
    <citation type="submission" date="2020-07" db="EMBL/GenBank/DDBJ databases">
        <title>Methanobacterium. sp. MethCan genome.</title>
        <authorList>
            <person name="Postec A."/>
            <person name="Quemeneur M."/>
        </authorList>
    </citation>
    <scope>NUCLEOTIDE SEQUENCE</scope>
    <source>
        <strain evidence="4">MethCAN</strain>
    </source>
</reference>
<evidence type="ECO:0000313" key="5">
    <source>
        <dbReference type="Proteomes" id="UP000681041"/>
    </source>
</evidence>
<dbReference type="OrthoDB" id="34139at2157"/>
<dbReference type="GeneID" id="64820477"/>
<dbReference type="Gene3D" id="3.40.1350.60">
    <property type="match status" value="1"/>
</dbReference>
<name>A0A8T8K7I9_9EURY</name>
<sequence length="245" mass="28247">MRLDDLIQVKFVERPNRFTVKFHYHNKEHLGHLKDPGRLKELLIPGIDLLVKKVPHNPNRKTKYDVVAVFKDRGWVLINSGFHSDLAEEAIKSRIIGDLKNYGVEKREYSFGKSRLDFLLSLKHNKDISPNISRKMLLEVKGCTLVENNKALFPDAPTIRGKKHLEELIEGIKQGFASGVIFLILKEDALVFSPNFKTDPDFSCTLQDASQKNVSIFPLVFKTHFKDNSLEIKPWKLVKLIFKKQ</sequence>
<feature type="domain" description="SfsA N-terminal OB" evidence="3">
    <location>
        <begin position="12"/>
        <end position="78"/>
    </location>
</feature>
<dbReference type="InterPro" id="IPR005224">
    <property type="entry name" value="SfsA"/>
</dbReference>
<dbReference type="NCBIfam" id="TIGR00230">
    <property type="entry name" value="sfsA"/>
    <property type="match status" value="1"/>
</dbReference>
<dbReference type="Pfam" id="PF17746">
    <property type="entry name" value="SfsA_N"/>
    <property type="match status" value="1"/>
</dbReference>